<dbReference type="EMBL" id="VXPY01000095">
    <property type="protein sequence ID" value="MYD91425.1"/>
    <property type="molecule type" value="Genomic_DNA"/>
</dbReference>
<dbReference type="SUPFAM" id="SSF51658">
    <property type="entry name" value="Xylose isomerase-like"/>
    <property type="match status" value="1"/>
</dbReference>
<dbReference type="PANTHER" id="PTHR12110">
    <property type="entry name" value="HYDROXYPYRUVATE ISOMERASE"/>
    <property type="match status" value="1"/>
</dbReference>
<dbReference type="InterPro" id="IPR013022">
    <property type="entry name" value="Xyl_isomerase-like_TIM-brl"/>
</dbReference>
<comment type="caution">
    <text evidence="2">The sequence shown here is derived from an EMBL/GenBank/DDBJ whole genome shotgun (WGS) entry which is preliminary data.</text>
</comment>
<accession>A0A6B1DXE0</accession>
<evidence type="ECO:0000259" key="1">
    <source>
        <dbReference type="Pfam" id="PF01261"/>
    </source>
</evidence>
<dbReference type="AlphaFoldDB" id="A0A6B1DXE0"/>
<gene>
    <name evidence="2" type="ORF">F4Y08_13990</name>
</gene>
<dbReference type="GO" id="GO:0016853">
    <property type="term" value="F:isomerase activity"/>
    <property type="evidence" value="ECO:0007669"/>
    <property type="project" value="UniProtKB-KW"/>
</dbReference>
<evidence type="ECO:0000313" key="2">
    <source>
        <dbReference type="EMBL" id="MYD91425.1"/>
    </source>
</evidence>
<dbReference type="InterPro" id="IPR050312">
    <property type="entry name" value="IolE/XylAMocC-like"/>
</dbReference>
<keyword evidence="2" id="KW-0413">Isomerase</keyword>
<dbReference type="Gene3D" id="3.20.20.150">
    <property type="entry name" value="Divalent-metal-dependent TIM barrel enzymes"/>
    <property type="match status" value="1"/>
</dbReference>
<proteinExistence type="predicted"/>
<sequence length="281" mass="31162">MSITLGVLSDSYRRQLRRLQDQPVIDVVVEKVAAVARATDIGPIGIDFGVGALPSTDKTYLAELKTKFADLNMVPTVIIGTLGLHADQDFAGPPIEASIRNLEVANYLGSPLGLFYFNYGGRVKREGRIRIAVEQIGRLAEAARQFDMTVTTENYDFFTSDDFLLIFEQVGADNVGLHNDTGNWLILDEDPLTATRKMVDWTHHAHVRDYRIVDGVCSSVPIGMGDVDFPSVLAELKKVADRRDRFVMAMEMDMDVGDAAAEDEAVLECARYMKKWLDAQG</sequence>
<feature type="domain" description="Xylose isomerase-like TIM barrel" evidence="1">
    <location>
        <begin position="52"/>
        <end position="239"/>
    </location>
</feature>
<reference evidence="2" key="1">
    <citation type="submission" date="2019-09" db="EMBL/GenBank/DDBJ databases">
        <title>Characterisation of the sponge microbiome using genome-centric metagenomics.</title>
        <authorList>
            <person name="Engelberts J.P."/>
            <person name="Robbins S.J."/>
            <person name="De Goeij J.M."/>
            <person name="Aranda M."/>
            <person name="Bell S.C."/>
            <person name="Webster N.S."/>
        </authorList>
    </citation>
    <scope>NUCLEOTIDE SEQUENCE</scope>
    <source>
        <strain evidence="2">SB0662_bin_9</strain>
    </source>
</reference>
<dbReference type="PANTHER" id="PTHR12110:SF41">
    <property type="entry name" value="INOSOSE DEHYDRATASE"/>
    <property type="match status" value="1"/>
</dbReference>
<organism evidence="2">
    <name type="scientific">Caldilineaceae bacterium SB0662_bin_9</name>
    <dbReference type="NCBI Taxonomy" id="2605258"/>
    <lineage>
        <taxon>Bacteria</taxon>
        <taxon>Bacillati</taxon>
        <taxon>Chloroflexota</taxon>
        <taxon>Caldilineae</taxon>
        <taxon>Caldilineales</taxon>
        <taxon>Caldilineaceae</taxon>
    </lineage>
</organism>
<dbReference type="InterPro" id="IPR036237">
    <property type="entry name" value="Xyl_isomerase-like_sf"/>
</dbReference>
<name>A0A6B1DXE0_9CHLR</name>
<dbReference type="Pfam" id="PF01261">
    <property type="entry name" value="AP_endonuc_2"/>
    <property type="match status" value="1"/>
</dbReference>
<protein>
    <submittedName>
        <fullName evidence="2">Sugar phosphate isomerase/epimerase</fullName>
    </submittedName>
</protein>